<name>A0A235F1V8_9RHOO</name>
<dbReference type="Proteomes" id="UP000215181">
    <property type="component" value="Unassembled WGS sequence"/>
</dbReference>
<reference evidence="2 3" key="1">
    <citation type="submission" date="2017-07" db="EMBL/GenBank/DDBJ databases">
        <title>Thauera sp. KNDSS-Mac4 genome sequence and assembly.</title>
        <authorList>
            <person name="Mayilraj S."/>
        </authorList>
    </citation>
    <scope>NUCLEOTIDE SEQUENCE [LARGE SCALE GENOMIC DNA]</scope>
    <source>
        <strain evidence="2 3">KNDSS-Mac4</strain>
    </source>
</reference>
<protein>
    <recommendedName>
        <fullName evidence="4">DUF2254 domain-containing protein</fullName>
    </recommendedName>
</protein>
<comment type="caution">
    <text evidence="2">The sequence shown here is derived from an EMBL/GenBank/DDBJ whole genome shotgun (WGS) entry which is preliminary data.</text>
</comment>
<dbReference type="InterPro" id="IPR018723">
    <property type="entry name" value="DUF2254_membrane"/>
</dbReference>
<feature type="transmembrane region" description="Helical" evidence="1">
    <location>
        <begin position="21"/>
        <end position="44"/>
    </location>
</feature>
<accession>A0A235F1V8</accession>
<keyword evidence="1" id="KW-0812">Transmembrane</keyword>
<feature type="transmembrane region" description="Helical" evidence="1">
    <location>
        <begin position="56"/>
        <end position="82"/>
    </location>
</feature>
<keyword evidence="1" id="KW-1133">Transmembrane helix</keyword>
<dbReference type="RefSeq" id="WP_094267518.1">
    <property type="nucleotide sequence ID" value="NZ_NOIH01000005.1"/>
</dbReference>
<feature type="transmembrane region" description="Helical" evidence="1">
    <location>
        <begin position="103"/>
        <end position="126"/>
    </location>
</feature>
<feature type="transmembrane region" description="Helical" evidence="1">
    <location>
        <begin position="132"/>
        <end position="153"/>
    </location>
</feature>
<evidence type="ECO:0008006" key="4">
    <source>
        <dbReference type="Google" id="ProtNLM"/>
    </source>
</evidence>
<dbReference type="OrthoDB" id="2955631at2"/>
<dbReference type="AlphaFoldDB" id="A0A235F1V8"/>
<evidence type="ECO:0000256" key="1">
    <source>
        <dbReference type="SAM" id="Phobius"/>
    </source>
</evidence>
<evidence type="ECO:0000313" key="2">
    <source>
        <dbReference type="EMBL" id="OYD54857.1"/>
    </source>
</evidence>
<dbReference type="Pfam" id="PF10011">
    <property type="entry name" value="DUF2254"/>
    <property type="match status" value="1"/>
</dbReference>
<keyword evidence="1" id="KW-0472">Membrane</keyword>
<gene>
    <name evidence="2" type="ORF">CGK74_05590</name>
</gene>
<keyword evidence="3" id="KW-1185">Reference proteome</keyword>
<proteinExistence type="predicted"/>
<dbReference type="EMBL" id="NOIH01000005">
    <property type="protein sequence ID" value="OYD54857.1"/>
    <property type="molecule type" value="Genomic_DNA"/>
</dbReference>
<evidence type="ECO:0000313" key="3">
    <source>
        <dbReference type="Proteomes" id="UP000215181"/>
    </source>
</evidence>
<organism evidence="2 3">
    <name type="scientific">Thauera propionica</name>
    <dbReference type="NCBI Taxonomy" id="2019431"/>
    <lineage>
        <taxon>Bacteria</taxon>
        <taxon>Pseudomonadati</taxon>
        <taxon>Pseudomonadota</taxon>
        <taxon>Betaproteobacteria</taxon>
        <taxon>Rhodocyclales</taxon>
        <taxon>Zoogloeaceae</taxon>
        <taxon>Thauera</taxon>
    </lineage>
</organism>
<sequence>MTRLRWYIIDLARSLWVRSSLFAVAGIASAVAGIVLEPLIPAAWSVRIGAESIGNVLQILASSMLAVATFSLATMVSAYAGASSATTPRVTELLISDSSAQNALATFVGSFLFSLVGIIALNAGVYGEGGRVVLFVGTLAVIVIIVLTLLRWIDLLARFGRVGDAIERVETAASNAMRTQARNPCFGAHMRVGPPPGDAWVTSDRIGYIQHIDLGALERVATEGNGEIHLEAVPGSFVDLAQPLVWLDFAPDEEGVRSIRAAFDIGRDRSFDQDPRFGVVVLAEIACKALSPAVNDAGTAIATLGALNRVLAILAEPPEENRTVAYAHVFVPPIAVEDVFEDAFSSISESGAASLAVGIRLQKTLKSLHRMGSSEFRSAAVRQSQLALKRARIALPLADDAARIEALALSD</sequence>